<accession>A0A455UBQ1</accession>
<feature type="region of interest" description="Disordered" evidence="1">
    <location>
        <begin position="1"/>
        <end position="20"/>
    </location>
</feature>
<evidence type="ECO:0000256" key="1">
    <source>
        <dbReference type="SAM" id="MobiDB-lite"/>
    </source>
</evidence>
<reference evidence="2 3" key="1">
    <citation type="journal article" date="2019" name="Microbiol. Resour. Announc.">
        <title>Complete Genome Sequence of Halomonas sulfidaeris Strain Esulfide1 Isolated from a Metal Sulfide Rock at a Depth of 2,200 Meters, Obtained Using Nanopore Sequencing.</title>
        <authorList>
            <person name="Saito M."/>
            <person name="Nishigata A."/>
            <person name="Galipon J."/>
            <person name="Arakawa K."/>
        </authorList>
    </citation>
    <scope>NUCLEOTIDE SEQUENCE [LARGE SCALE GENOMIC DNA]</scope>
    <source>
        <strain evidence="2 3">ATCC BAA-803</strain>
    </source>
</reference>
<feature type="region of interest" description="Disordered" evidence="1">
    <location>
        <begin position="48"/>
        <end position="74"/>
    </location>
</feature>
<protein>
    <submittedName>
        <fullName evidence="2">Uncharacterized protein</fullName>
    </submittedName>
</protein>
<organism evidence="2 3">
    <name type="scientific">Vreelandella sulfidaeris</name>
    <dbReference type="NCBI Taxonomy" id="115553"/>
    <lineage>
        <taxon>Bacteria</taxon>
        <taxon>Pseudomonadati</taxon>
        <taxon>Pseudomonadota</taxon>
        <taxon>Gammaproteobacteria</taxon>
        <taxon>Oceanospirillales</taxon>
        <taxon>Halomonadaceae</taxon>
        <taxon>Vreelandella</taxon>
    </lineage>
</organism>
<dbReference type="AlphaFoldDB" id="A0A455UBQ1"/>
<gene>
    <name evidence="2" type="ORF">HSBAA_47710</name>
</gene>
<dbReference type="EMBL" id="AP019514">
    <property type="protein sequence ID" value="BBI63465.1"/>
    <property type="molecule type" value="Genomic_DNA"/>
</dbReference>
<name>A0A455UBQ1_9GAMM</name>
<dbReference type="KEGG" id="hsr:HSBAA_47710"/>
<feature type="compositionally biased region" description="Low complexity" evidence="1">
    <location>
        <begin position="60"/>
        <end position="74"/>
    </location>
</feature>
<evidence type="ECO:0000313" key="2">
    <source>
        <dbReference type="EMBL" id="BBI63465.1"/>
    </source>
</evidence>
<proteinExistence type="predicted"/>
<sequence>MEDARHQFETAQQQRRKAEIQRDEALALQRQFEARDTLAADKARHLGQHDEIESSKERLAQSAHAQALQAPKAP</sequence>
<dbReference type="Proteomes" id="UP000320231">
    <property type="component" value="Chromosome"/>
</dbReference>
<feature type="compositionally biased region" description="Basic and acidic residues" evidence="1">
    <location>
        <begin position="48"/>
        <end position="59"/>
    </location>
</feature>
<evidence type="ECO:0000313" key="3">
    <source>
        <dbReference type="Proteomes" id="UP000320231"/>
    </source>
</evidence>